<dbReference type="GO" id="GO:0019433">
    <property type="term" value="P:triglyceride catabolic process"/>
    <property type="evidence" value="ECO:0007669"/>
    <property type="project" value="TreeGrafter"/>
</dbReference>
<name>E0VLI3_PEDHC</name>
<dbReference type="GO" id="GO:0004806">
    <property type="term" value="F:triacylglycerol lipase activity"/>
    <property type="evidence" value="ECO:0007669"/>
    <property type="project" value="TreeGrafter"/>
</dbReference>
<keyword evidence="5" id="KW-1185">Reference proteome</keyword>
<proteinExistence type="predicted"/>
<dbReference type="OMA" id="CKETQFA"/>
<dbReference type="Pfam" id="PF07859">
    <property type="entry name" value="Abhydrolase_3"/>
    <property type="match status" value="2"/>
</dbReference>
<keyword evidence="3" id="KW-0378">Hydrolase</keyword>
<organism>
    <name type="scientific">Pediculus humanus subsp. corporis</name>
    <name type="common">Body louse</name>
    <dbReference type="NCBI Taxonomy" id="121224"/>
    <lineage>
        <taxon>Eukaryota</taxon>
        <taxon>Metazoa</taxon>
        <taxon>Ecdysozoa</taxon>
        <taxon>Arthropoda</taxon>
        <taxon>Hexapoda</taxon>
        <taxon>Insecta</taxon>
        <taxon>Pterygota</taxon>
        <taxon>Neoptera</taxon>
        <taxon>Paraneoptera</taxon>
        <taxon>Psocodea</taxon>
        <taxon>Troctomorpha</taxon>
        <taxon>Phthiraptera</taxon>
        <taxon>Anoplura</taxon>
        <taxon>Pediculidae</taxon>
        <taxon>Pediculus</taxon>
    </lineage>
</organism>
<dbReference type="PANTHER" id="PTHR23025">
    <property type="entry name" value="TRIACYLGLYCEROL LIPASE"/>
    <property type="match status" value="1"/>
</dbReference>
<evidence type="ECO:0000313" key="3">
    <source>
        <dbReference type="EMBL" id="EEB14239.1"/>
    </source>
</evidence>
<dbReference type="VEuPathDB" id="VectorBase:PHUM288260"/>
<dbReference type="EnsemblMetazoa" id="PHUM288260-RA">
    <property type="protein sequence ID" value="PHUM288260-PA"/>
    <property type="gene ID" value="PHUM288260"/>
</dbReference>
<dbReference type="EMBL" id="AAZO01003345">
    <property type="status" value="NOT_ANNOTATED_CDS"/>
    <property type="molecule type" value="Genomic_DNA"/>
</dbReference>
<dbReference type="GO" id="GO:0005829">
    <property type="term" value="C:cytosol"/>
    <property type="evidence" value="ECO:0007669"/>
    <property type="project" value="TreeGrafter"/>
</dbReference>
<evidence type="ECO:0000259" key="2">
    <source>
        <dbReference type="Pfam" id="PF07859"/>
    </source>
</evidence>
<evidence type="ECO:0000313" key="4">
    <source>
        <dbReference type="EnsemblMetazoa" id="PHUM288260-PA"/>
    </source>
</evidence>
<reference evidence="3" key="1">
    <citation type="submission" date="2007-04" db="EMBL/GenBank/DDBJ databases">
        <title>Annotation of Pediculus humanus corporis strain USDA.</title>
        <authorList>
            <person name="Kirkness E."/>
            <person name="Hannick L."/>
            <person name="Hass B."/>
            <person name="Bruggner R."/>
            <person name="Lawson D."/>
            <person name="Bidwell S."/>
            <person name="Joardar V."/>
            <person name="Caler E."/>
            <person name="Walenz B."/>
            <person name="Inman J."/>
            <person name="Schobel S."/>
            <person name="Galinsky K."/>
            <person name="Amedeo P."/>
            <person name="Strausberg R."/>
        </authorList>
    </citation>
    <scope>NUCLEOTIDE SEQUENCE</scope>
    <source>
        <strain evidence="3">USDA</strain>
    </source>
</reference>
<dbReference type="InterPro" id="IPR029058">
    <property type="entry name" value="AB_hydrolase_fold"/>
</dbReference>
<dbReference type="PANTHER" id="PTHR23025:SF3">
    <property type="entry name" value="HORMONE-SENSITIVE LIPASE"/>
    <property type="match status" value="1"/>
</dbReference>
<gene>
    <name evidence="4" type="primary">8229601</name>
    <name evidence="3" type="ORF">Phum_PHUM288260</name>
</gene>
<dbReference type="KEGG" id="phu:Phum_PHUM288260"/>
<dbReference type="eggNOG" id="KOG4388">
    <property type="taxonomic scope" value="Eukaryota"/>
</dbReference>
<reference evidence="4" key="3">
    <citation type="submission" date="2021-02" db="UniProtKB">
        <authorList>
            <consortium name="EnsemblMetazoa"/>
        </authorList>
    </citation>
    <scope>IDENTIFICATION</scope>
    <source>
        <strain evidence="4">USDA</strain>
    </source>
</reference>
<feature type="domain" description="Alpha/beta hydrolase fold-3" evidence="2">
    <location>
        <begin position="332"/>
        <end position="481"/>
    </location>
</feature>
<dbReference type="GO" id="GO:0008203">
    <property type="term" value="P:cholesterol metabolic process"/>
    <property type="evidence" value="ECO:0007669"/>
    <property type="project" value="InterPro"/>
</dbReference>
<dbReference type="GO" id="GO:0004771">
    <property type="term" value="F:sterol ester esterase activity"/>
    <property type="evidence" value="ECO:0007669"/>
    <property type="project" value="TreeGrafter"/>
</dbReference>
<sequence>MEEPFGNAYIDELLHICSKNAEHYEKDISEYGQRMVLGFIGIIDHVNLIVPLVNNIKEVMSDFDFDEKTPGNGYRSFVAVVHSSFKHAFELSNYIAANKDSIIFRKGFYVKEVEAISRLIASLLSCLKYLEILLSWSNTGDLFPSAEHFSDILIQQSENINQFAFYGRCMGIQFCSSVQPVLKFISIFMASFSEIYYNFGGFSAKALSLFSGSKFLIDPELRAQRIVNISQNASIDFCKSFWFLTESELMKKIPDFICRSLAINHQIKIPSEPLSILNLNGEEIEIPIPSSHIPVNSIQVRLLSRSRRQGMNYGTSDGNKKGKFNPPSKSLILHCHGGGFVAQSSKTHEVYLRDWANELDVPIISVDYSLAPEAPFPRALEEVFYTYCWILKNSHLLGSTGENIILAGDSAGANLILGTTLKSIEYNIRKPSGLFVAYVPVIVSSTPSPSRLLCLMDPLLPLGFLLRCLKAYACPDFEVDQKGVPTAEEYNNKIHSDGTSTTCDKKLVCDIENSDSSSSGSRGRREKEFYECVVSNENYTLEKNSEDWEEEKKLNEANIILNSSMTGSQKRTMMMNENSGSTLNFFKRKISDFLGNAFFKTETKNYCFDKMDFIESNYTNSLKNLKFSVPKDPYLSPYWAPDDMLNQLPPTSICSVQFDPCLDDCVMFAKKLKKLGITVTLDILEGLPHGFLNLCKINKEAESGSKFCLQRIKELINTGEGNLNNGKDTSTPYKNYIIDNKSQSMIDFQ</sequence>
<dbReference type="STRING" id="121224.E0VLI3"/>
<dbReference type="CTD" id="8229601"/>
<evidence type="ECO:0000259" key="1">
    <source>
        <dbReference type="Pfam" id="PF06350"/>
    </source>
</evidence>
<dbReference type="Pfam" id="PF06350">
    <property type="entry name" value="HSL_N"/>
    <property type="match status" value="1"/>
</dbReference>
<dbReference type="AlphaFoldDB" id="E0VLI3"/>
<feature type="domain" description="Hormone-sensitive lipase N-terminal" evidence="1">
    <location>
        <begin position="10"/>
        <end position="312"/>
    </location>
</feature>
<evidence type="ECO:0000313" key="5">
    <source>
        <dbReference type="Proteomes" id="UP000009046"/>
    </source>
</evidence>
<protein>
    <submittedName>
        <fullName evidence="3 4">Hormone-sensitive lipase, putative</fullName>
        <ecNumber evidence="3">3.1.1.79</ecNumber>
    </submittedName>
</protein>
<dbReference type="Gene3D" id="3.40.50.1820">
    <property type="entry name" value="alpha/beta hydrolase"/>
    <property type="match status" value="2"/>
</dbReference>
<dbReference type="SUPFAM" id="SSF53474">
    <property type="entry name" value="alpha/beta-Hydrolases"/>
    <property type="match status" value="1"/>
</dbReference>
<dbReference type="EMBL" id="DS235271">
    <property type="protein sequence ID" value="EEB14239.1"/>
    <property type="molecule type" value="Genomic_DNA"/>
</dbReference>
<dbReference type="HOGENOM" id="CLU_010288_1_0_1"/>
<dbReference type="Proteomes" id="UP000009046">
    <property type="component" value="Unassembled WGS sequence"/>
</dbReference>
<accession>E0VLI3</accession>
<dbReference type="InParanoid" id="E0VLI3"/>
<dbReference type="FunCoup" id="E0VLI3">
    <property type="interactions" value="138"/>
</dbReference>
<feature type="domain" description="Alpha/beta hydrolase fold-3" evidence="2">
    <location>
        <begin position="630"/>
        <end position="692"/>
    </location>
</feature>
<dbReference type="InterPro" id="IPR010468">
    <property type="entry name" value="HSL_N"/>
</dbReference>
<dbReference type="OrthoDB" id="408631at2759"/>
<reference evidence="3" key="2">
    <citation type="submission" date="2007-04" db="EMBL/GenBank/DDBJ databases">
        <title>The genome of the human body louse.</title>
        <authorList>
            <consortium name="The Human Body Louse Genome Consortium"/>
            <person name="Kirkness E."/>
            <person name="Walenz B."/>
            <person name="Hass B."/>
            <person name="Bruggner R."/>
            <person name="Strausberg R."/>
        </authorList>
    </citation>
    <scope>NUCLEOTIDE SEQUENCE</scope>
    <source>
        <strain evidence="3">USDA</strain>
    </source>
</reference>
<dbReference type="EC" id="3.1.1.79" evidence="3"/>
<dbReference type="InterPro" id="IPR013094">
    <property type="entry name" value="AB_hydrolase_3"/>
</dbReference>
<dbReference type="RefSeq" id="XP_002426977.1">
    <property type="nucleotide sequence ID" value="XM_002426932.1"/>
</dbReference>
<dbReference type="GeneID" id="8229601"/>